<evidence type="ECO:0000256" key="1">
    <source>
        <dbReference type="ARBA" id="ARBA00000707"/>
    </source>
</evidence>
<dbReference type="InterPro" id="IPR001394">
    <property type="entry name" value="Peptidase_C19_UCH"/>
</dbReference>
<evidence type="ECO:0000313" key="6">
    <source>
        <dbReference type="Proteomes" id="UP000271098"/>
    </source>
</evidence>
<dbReference type="Proteomes" id="UP000271098">
    <property type="component" value="Unassembled WGS sequence"/>
</dbReference>
<comment type="catalytic activity">
    <reaction evidence="1">
        <text>Thiol-dependent hydrolysis of ester, thioester, amide, peptide and isopeptide bonds formed by the C-terminal Gly of ubiquitin (a 76-residue protein attached to proteins as an intracellular targeting signal).</text>
        <dbReference type="EC" id="3.4.19.12"/>
    </reaction>
</comment>
<dbReference type="EMBL" id="UYRT01089287">
    <property type="protein sequence ID" value="VDN34738.1"/>
    <property type="molecule type" value="Genomic_DNA"/>
</dbReference>
<proteinExistence type="predicted"/>
<dbReference type="SUPFAM" id="SSF54001">
    <property type="entry name" value="Cysteine proteinases"/>
    <property type="match status" value="3"/>
</dbReference>
<gene>
    <name evidence="5" type="ORF">GPUH_LOCUS19855</name>
</gene>
<accession>A0A3P7NGI1</accession>
<keyword evidence="3" id="KW-1133">Transmembrane helix</keyword>
<feature type="non-terminal residue" evidence="5">
    <location>
        <position position="430"/>
    </location>
</feature>
<evidence type="ECO:0000259" key="4">
    <source>
        <dbReference type="PROSITE" id="PS50235"/>
    </source>
</evidence>
<dbReference type="Pfam" id="PF00443">
    <property type="entry name" value="UCH"/>
    <property type="match status" value="2"/>
</dbReference>
<keyword evidence="6" id="KW-1185">Reference proteome</keyword>
<evidence type="ECO:0000313" key="5">
    <source>
        <dbReference type="EMBL" id="VDN34738.1"/>
    </source>
</evidence>
<dbReference type="PANTHER" id="PTHR21646:SF91">
    <property type="entry name" value="USP DOMAIN-CONTAINING PROTEIN"/>
    <property type="match status" value="1"/>
</dbReference>
<dbReference type="GO" id="GO:0016579">
    <property type="term" value="P:protein deubiquitination"/>
    <property type="evidence" value="ECO:0007669"/>
    <property type="project" value="InterPro"/>
</dbReference>
<dbReference type="EC" id="3.4.19.12" evidence="2"/>
<dbReference type="Gene3D" id="3.90.70.10">
    <property type="entry name" value="Cysteine proteinases"/>
    <property type="match status" value="3"/>
</dbReference>
<feature type="transmembrane region" description="Helical" evidence="3">
    <location>
        <begin position="60"/>
        <end position="85"/>
    </location>
</feature>
<dbReference type="InterPro" id="IPR038765">
    <property type="entry name" value="Papain-like_cys_pep_sf"/>
</dbReference>
<reference evidence="5 6" key="1">
    <citation type="submission" date="2018-11" db="EMBL/GenBank/DDBJ databases">
        <authorList>
            <consortium name="Pathogen Informatics"/>
        </authorList>
    </citation>
    <scope>NUCLEOTIDE SEQUENCE [LARGE SCALE GENOMIC DNA]</scope>
</reference>
<dbReference type="InterPro" id="IPR028889">
    <property type="entry name" value="USP"/>
</dbReference>
<dbReference type="PROSITE" id="PS00972">
    <property type="entry name" value="USP_1"/>
    <property type="match status" value="1"/>
</dbReference>
<dbReference type="PROSITE" id="PS50235">
    <property type="entry name" value="USP_3"/>
    <property type="match status" value="2"/>
</dbReference>
<sequence length="430" mass="49152">MYNLGNTCFMNAALQALFNTAPLRRMFTKDNFLKYINRLVFVCFRFAPQLSKFHYRSSRLGTLGVISAAYTALVDAVWSGLFGVLRPQQFLETFQAEVNALLVDGRQHDAQEFQIFLLNALHEDTNRVVEPANFEQNYTGANLNAEAADFSEKMRRFSSSPVNDIFSNPGYTGLYNLGNTCFMNAALQALFNTAPLRRIRLGTLGVISAAYTALVDAVWSGLFGVLRPQQFLETFQAEVNALLVDGRQHDAQEFQIFLLNALHEDTNRCHTLTTLQCNKCRRQSVTFEELTQLSVDVPDRYSSTCHTLTTLQCNKCRRQSVTFEELTQLSVDVPDRYSSTVEECIRNYFRDEELDGSCKWRCSSCETLQTATRRTFLWKLPQILVIHLKRFSFVEDKCQKNDSHVKFSTIPLQLQNAQLMDAYYSLYAVV</sequence>
<dbReference type="InterPro" id="IPR018200">
    <property type="entry name" value="USP_CS"/>
</dbReference>
<feature type="domain" description="USP" evidence="4">
    <location>
        <begin position="172"/>
        <end position="430"/>
    </location>
</feature>
<dbReference type="GO" id="GO:0004843">
    <property type="term" value="F:cysteine-type deubiquitinase activity"/>
    <property type="evidence" value="ECO:0007669"/>
    <property type="project" value="UniProtKB-EC"/>
</dbReference>
<feature type="domain" description="USP" evidence="4">
    <location>
        <begin position="1"/>
        <end position="166"/>
    </location>
</feature>
<protein>
    <recommendedName>
        <fullName evidence="2">ubiquitinyl hydrolase 1</fullName>
        <ecNumber evidence="2">3.4.19.12</ecNumber>
    </recommendedName>
</protein>
<dbReference type="OrthoDB" id="292964at2759"/>
<dbReference type="PANTHER" id="PTHR21646">
    <property type="entry name" value="UBIQUITIN CARBOXYL-TERMINAL HYDROLASE"/>
    <property type="match status" value="1"/>
</dbReference>
<organism evidence="5 6">
    <name type="scientific">Gongylonema pulchrum</name>
    <dbReference type="NCBI Taxonomy" id="637853"/>
    <lineage>
        <taxon>Eukaryota</taxon>
        <taxon>Metazoa</taxon>
        <taxon>Ecdysozoa</taxon>
        <taxon>Nematoda</taxon>
        <taxon>Chromadorea</taxon>
        <taxon>Rhabditida</taxon>
        <taxon>Spirurina</taxon>
        <taxon>Spiruromorpha</taxon>
        <taxon>Spiruroidea</taxon>
        <taxon>Gongylonematidae</taxon>
        <taxon>Gongylonema</taxon>
    </lineage>
</organism>
<evidence type="ECO:0000256" key="2">
    <source>
        <dbReference type="ARBA" id="ARBA00012759"/>
    </source>
</evidence>
<keyword evidence="3" id="KW-0472">Membrane</keyword>
<dbReference type="InterPro" id="IPR050185">
    <property type="entry name" value="Ub_carboxyl-term_hydrolase"/>
</dbReference>
<keyword evidence="3" id="KW-0812">Transmembrane</keyword>
<name>A0A3P7NGI1_9BILA</name>
<dbReference type="AlphaFoldDB" id="A0A3P7NGI1"/>
<evidence type="ECO:0000256" key="3">
    <source>
        <dbReference type="SAM" id="Phobius"/>
    </source>
</evidence>